<dbReference type="InterPro" id="IPR038667">
    <property type="entry name" value="XkdH-like_sf"/>
</dbReference>
<comment type="caution">
    <text evidence="1">The sequence shown here is derived from an EMBL/GenBank/DDBJ whole genome shotgun (WGS) entry which is preliminary data.</text>
</comment>
<dbReference type="Proteomes" id="UP001231941">
    <property type="component" value="Unassembled WGS sequence"/>
</dbReference>
<evidence type="ECO:0000313" key="2">
    <source>
        <dbReference type="Proteomes" id="UP001231941"/>
    </source>
</evidence>
<dbReference type="RefSeq" id="WP_305990806.1">
    <property type="nucleotide sequence ID" value="NZ_JAVAMP010000001.1"/>
</dbReference>
<accession>A0ABT9IW26</accession>
<evidence type="ECO:0000313" key="1">
    <source>
        <dbReference type="EMBL" id="MDP5273545.1"/>
    </source>
</evidence>
<keyword evidence="2" id="KW-1185">Reference proteome</keyword>
<dbReference type="EMBL" id="JAVAMP010000001">
    <property type="protein sequence ID" value="MDP5273545.1"/>
    <property type="molecule type" value="Genomic_DNA"/>
</dbReference>
<dbReference type="InterPro" id="IPR024556">
    <property type="entry name" value="DUF3599"/>
</dbReference>
<organism evidence="1 2">
    <name type="scientific">Chengkuizengella axinellae</name>
    <dbReference type="NCBI Taxonomy" id="3064388"/>
    <lineage>
        <taxon>Bacteria</taxon>
        <taxon>Bacillati</taxon>
        <taxon>Bacillota</taxon>
        <taxon>Bacilli</taxon>
        <taxon>Bacillales</taxon>
        <taxon>Paenibacillaceae</taxon>
        <taxon>Chengkuizengella</taxon>
    </lineage>
</organism>
<sequence length="117" mass="14013">MGYINLLSDRCFIYHLNEIESINSFTFIDEIDFVYNDIPDELTVSCYFVPIDLDEESIINNEPFFLVHEKFRVFFPINTDIRLNDLVEWNGVKYKAEKPMVKREHHIEVLVKRNSHL</sequence>
<dbReference type="Gene3D" id="2.40.10.370">
    <property type="entry name" value="Protein of unknown function DUF3599"/>
    <property type="match status" value="1"/>
</dbReference>
<proteinExistence type="predicted"/>
<reference evidence="1 2" key="1">
    <citation type="submission" date="2023-08" db="EMBL/GenBank/DDBJ databases">
        <authorList>
            <person name="Park J.-S."/>
        </authorList>
    </citation>
    <scope>NUCLEOTIDE SEQUENCE [LARGE SCALE GENOMIC DNA]</scope>
    <source>
        <strain evidence="1 2">2205SS18-9</strain>
    </source>
</reference>
<protein>
    <submittedName>
        <fullName evidence="1">DUF3599 family protein</fullName>
    </submittedName>
</protein>
<gene>
    <name evidence="1" type="ORF">Q5Y73_05470</name>
</gene>
<dbReference type="Pfam" id="PF12206">
    <property type="entry name" value="DUF3599"/>
    <property type="match status" value="1"/>
</dbReference>
<name>A0ABT9IW26_9BACL</name>